<feature type="non-terminal residue" evidence="3">
    <location>
        <position position="903"/>
    </location>
</feature>
<comment type="caution">
    <text evidence="3">The sequence shown here is derived from an EMBL/GenBank/DDBJ whole genome shotgun (WGS) entry which is preliminary data.</text>
</comment>
<dbReference type="PANTHER" id="PTHR15204:SF0">
    <property type="entry name" value="LARGE PROLINE-RICH PROTEIN BAG6"/>
    <property type="match status" value="1"/>
</dbReference>
<gene>
    <name evidence="3" type="ORF">DUNSADRAFT_6196</name>
</gene>
<protein>
    <recommendedName>
        <fullName evidence="2">Ubiquitin-like domain-containing protein</fullName>
    </recommendedName>
</protein>
<sequence>MASSSSGSRMIKVKVKTMEPATHEVTLQNQESISDLKDKLVPVVHAPKERLRLIFHGRALGDDQETLEHAGIRDEDTVHLVVRPPDAPPPPSPSAGGVGGRGAASSGPSVPPGGGGAAAAGGGQGGGPEEVPHMLATFAAYLQRLQSSDFNPTPVPISSLGLGTPLEEVLVALTESIQNILQGVYLPSHLQALLDTSMTDPAGLLPTAPSTSSAPAAFGQPTTTTFTSNNQGTTTTTTTTTSSSSSTSTSASPAPGARAPATTRTRAGAATPASARSNTDGRGANRAGTNPPPPRPQYRYTPLAVAALAELLRRVDTHFVANLQPQMRELATTLLAATPASSRLNTQQANIRSLASNLHASAALLTELARIASAVSCASAGNIMALANNTASVIQPDGSAPSFLPLVPRPASMPPSMFLEDGSMPPMMTGPPNLEAILAGIGMPTGVMGMSMDAPPFPTAPTGGGNSDGHAMSARDTSTAAPGSGSGWDAATQERGSGGGGAGGGGGARARGREREGGAGGGGAREADASGRPGIQAMPGLPPGIQAMLGPMFSQMGMPMGQGDGRMPQGITVELGDMSDLSQLGPTLQQIIGGALSGAIPSPSPPTTDSGKRFRSEEDLQVAGPLVSHISFDGRDSNLGAALQIMGPLVSRISSDVSSVVSSRLHQHLTNSSSERQTGEPQSAEGIATAAGDIVNQVLGNMLSSTMASMMAHQGALEEALQGVDEHTNPGDMARQVMDIVASITRASGSEGGGGEDAEHRTAPDSTRPAMRQSRASTDEGPPPLLQSDDSEEMADAQDHEGSGDAEDKEDEEEEEEDEEEDEDEQTDSEDEERQRPRKARKPSFEERSGEEASPAHASAAAAKSAAEGAEGAEGVGMPAAGVCRPHFSRFSLKRTSHKKLVR</sequence>
<dbReference type="InterPro" id="IPR000626">
    <property type="entry name" value="Ubiquitin-like_dom"/>
</dbReference>
<feature type="region of interest" description="Disordered" evidence="1">
    <location>
        <begin position="747"/>
        <end position="903"/>
    </location>
</feature>
<dbReference type="SUPFAM" id="SSF54236">
    <property type="entry name" value="Ubiquitin-like"/>
    <property type="match status" value="1"/>
</dbReference>
<evidence type="ECO:0000256" key="1">
    <source>
        <dbReference type="SAM" id="MobiDB-lite"/>
    </source>
</evidence>
<dbReference type="EMBL" id="MU069668">
    <property type="protein sequence ID" value="KAF5836244.1"/>
    <property type="molecule type" value="Genomic_DNA"/>
</dbReference>
<feature type="compositionally biased region" description="Low complexity" evidence="1">
    <location>
        <begin position="852"/>
        <end position="870"/>
    </location>
</feature>
<reference evidence="3" key="1">
    <citation type="submission" date="2017-08" db="EMBL/GenBank/DDBJ databases">
        <authorList>
            <person name="Polle J.E."/>
            <person name="Barry K."/>
            <person name="Cushman J."/>
            <person name="Schmutz J."/>
            <person name="Tran D."/>
            <person name="Hathwaick L.T."/>
            <person name="Yim W.C."/>
            <person name="Jenkins J."/>
            <person name="Mckie-Krisberg Z.M."/>
            <person name="Prochnik S."/>
            <person name="Lindquist E."/>
            <person name="Dockter R.B."/>
            <person name="Adam C."/>
            <person name="Molina H."/>
            <person name="Bunkerborg J."/>
            <person name="Jin E."/>
            <person name="Buchheim M."/>
            <person name="Magnuson J."/>
        </authorList>
    </citation>
    <scope>NUCLEOTIDE SEQUENCE</scope>
    <source>
        <strain evidence="3">CCAP 19/18</strain>
    </source>
</reference>
<organism evidence="3 4">
    <name type="scientific">Dunaliella salina</name>
    <name type="common">Green alga</name>
    <name type="synonym">Protococcus salinus</name>
    <dbReference type="NCBI Taxonomy" id="3046"/>
    <lineage>
        <taxon>Eukaryota</taxon>
        <taxon>Viridiplantae</taxon>
        <taxon>Chlorophyta</taxon>
        <taxon>core chlorophytes</taxon>
        <taxon>Chlorophyceae</taxon>
        <taxon>CS clade</taxon>
        <taxon>Chlamydomonadales</taxon>
        <taxon>Dunaliellaceae</taxon>
        <taxon>Dunaliella</taxon>
    </lineage>
</organism>
<accession>A0ABQ7GNQ3</accession>
<dbReference type="PANTHER" id="PTHR15204">
    <property type="entry name" value="LARGE PROLINE-RICH PROTEIN BAG6"/>
    <property type="match status" value="1"/>
</dbReference>
<name>A0ABQ7GNQ3_DUNSA</name>
<feature type="region of interest" description="Disordered" evidence="1">
    <location>
        <begin position="204"/>
        <end position="299"/>
    </location>
</feature>
<evidence type="ECO:0000259" key="2">
    <source>
        <dbReference type="PROSITE" id="PS50053"/>
    </source>
</evidence>
<dbReference type="PROSITE" id="PS50053">
    <property type="entry name" value="UBIQUITIN_2"/>
    <property type="match status" value="1"/>
</dbReference>
<feature type="compositionally biased region" description="Basic residues" evidence="1">
    <location>
        <begin position="892"/>
        <end position="903"/>
    </location>
</feature>
<evidence type="ECO:0000313" key="4">
    <source>
        <dbReference type="Proteomes" id="UP000815325"/>
    </source>
</evidence>
<feature type="compositionally biased region" description="Low complexity" evidence="1">
    <location>
        <begin position="206"/>
        <end position="277"/>
    </location>
</feature>
<feature type="domain" description="Ubiquitin-like" evidence="2">
    <location>
        <begin position="11"/>
        <end position="87"/>
    </location>
</feature>
<evidence type="ECO:0000313" key="3">
    <source>
        <dbReference type="EMBL" id="KAF5836244.1"/>
    </source>
</evidence>
<feature type="compositionally biased region" description="Acidic residues" evidence="1">
    <location>
        <begin position="804"/>
        <end position="832"/>
    </location>
</feature>
<dbReference type="Proteomes" id="UP000815325">
    <property type="component" value="Unassembled WGS sequence"/>
</dbReference>
<feature type="compositionally biased region" description="Gly residues" evidence="1">
    <location>
        <begin position="112"/>
        <end position="128"/>
    </location>
</feature>
<proteinExistence type="predicted"/>
<feature type="compositionally biased region" description="Gly residues" evidence="1">
    <location>
        <begin position="496"/>
        <end position="509"/>
    </location>
</feature>
<feature type="region of interest" description="Disordered" evidence="1">
    <location>
        <begin position="450"/>
        <end position="538"/>
    </location>
</feature>
<dbReference type="SMART" id="SM00213">
    <property type="entry name" value="UBQ"/>
    <property type="match status" value="1"/>
</dbReference>
<feature type="region of interest" description="Disordered" evidence="1">
    <location>
        <begin position="81"/>
        <end position="131"/>
    </location>
</feature>
<dbReference type="Pfam" id="PF00240">
    <property type="entry name" value="ubiquitin"/>
    <property type="match status" value="1"/>
</dbReference>
<dbReference type="Gene3D" id="3.10.20.90">
    <property type="entry name" value="Phosphatidylinositol 3-kinase Catalytic Subunit, Chain A, domain 1"/>
    <property type="match status" value="1"/>
</dbReference>
<keyword evidence="4" id="KW-1185">Reference proteome</keyword>
<dbReference type="InterPro" id="IPR029071">
    <property type="entry name" value="Ubiquitin-like_domsf"/>
</dbReference>